<dbReference type="Proteomes" id="UP001140087">
    <property type="component" value="Unassembled WGS sequence"/>
</dbReference>
<accession>A0ACC1L3A7</accession>
<sequence length="233" mass="23939">MDVNLLGGDDDHELAPNLPPALLPQQPGTPAASAAERLEQLQVASDGDAHDEDDFGDFLHSEAATDAMSVAEEPGVAAEQPGEQQGPADTAAAQLLAWISGVPEDRQGADSPPGAAAVAAWESAEGLLGGTSPGLHLAEIATRLCSAIPPWPPHSESVEASQPPAAAPLDLPGCIAEPAAAARPPLDGARLAGLTYGLVWPMYTDRGPDELRHNEEASLVDAYLRLAEKVGPP</sequence>
<comment type="caution">
    <text evidence="1">The sequence shown here is derived from an EMBL/GenBank/DDBJ whole genome shotgun (WGS) entry which is preliminary data.</text>
</comment>
<reference evidence="1" key="1">
    <citation type="submission" date="2022-07" db="EMBL/GenBank/DDBJ databases">
        <title>Phylogenomic reconstructions and comparative analyses of Kickxellomycotina fungi.</title>
        <authorList>
            <person name="Reynolds N.K."/>
            <person name="Stajich J.E."/>
            <person name="Barry K."/>
            <person name="Grigoriev I.V."/>
            <person name="Crous P."/>
            <person name="Smith M.E."/>
        </authorList>
    </citation>
    <scope>NUCLEOTIDE SEQUENCE</scope>
    <source>
        <strain evidence="1">BCRC 34780</strain>
    </source>
</reference>
<organism evidence="1 2">
    <name type="scientific">Coemansia helicoidea</name>
    <dbReference type="NCBI Taxonomy" id="1286919"/>
    <lineage>
        <taxon>Eukaryota</taxon>
        <taxon>Fungi</taxon>
        <taxon>Fungi incertae sedis</taxon>
        <taxon>Zoopagomycota</taxon>
        <taxon>Kickxellomycotina</taxon>
        <taxon>Kickxellomycetes</taxon>
        <taxon>Kickxellales</taxon>
        <taxon>Kickxellaceae</taxon>
        <taxon>Coemansia</taxon>
    </lineage>
</organism>
<evidence type="ECO:0000313" key="1">
    <source>
        <dbReference type="EMBL" id="KAJ2800109.1"/>
    </source>
</evidence>
<keyword evidence="2" id="KW-1185">Reference proteome</keyword>
<proteinExistence type="predicted"/>
<protein>
    <submittedName>
        <fullName evidence="1">Uncharacterized protein</fullName>
    </submittedName>
</protein>
<name>A0ACC1L3A7_9FUNG</name>
<evidence type="ECO:0000313" key="2">
    <source>
        <dbReference type="Proteomes" id="UP001140087"/>
    </source>
</evidence>
<dbReference type="EMBL" id="JANBUN010001013">
    <property type="protein sequence ID" value="KAJ2800109.1"/>
    <property type="molecule type" value="Genomic_DNA"/>
</dbReference>
<gene>
    <name evidence="1" type="ORF">H4R21_003303</name>
</gene>